<proteinExistence type="predicted"/>
<name>A0A1U8LPZ6_GOSHI</name>
<dbReference type="GO" id="GO:0098542">
    <property type="term" value="P:defense response to other organism"/>
    <property type="evidence" value="ECO:0007669"/>
    <property type="project" value="TreeGrafter"/>
</dbReference>
<dbReference type="Proteomes" id="UP000818029">
    <property type="component" value="Chromosome A08"/>
</dbReference>
<dbReference type="AlphaFoldDB" id="A0A1U8LPZ6"/>
<feature type="domain" description="R13L1/DRL21-like LRR repeat region" evidence="3">
    <location>
        <begin position="159"/>
        <end position="208"/>
    </location>
</feature>
<feature type="domain" description="Disease resistance protein winged helix" evidence="2">
    <location>
        <begin position="4"/>
        <end position="65"/>
    </location>
</feature>
<organism evidence="4 5">
    <name type="scientific">Gossypium hirsutum</name>
    <name type="common">Upland cotton</name>
    <name type="synonym">Gossypium mexicanum</name>
    <dbReference type="NCBI Taxonomy" id="3635"/>
    <lineage>
        <taxon>Eukaryota</taxon>
        <taxon>Viridiplantae</taxon>
        <taxon>Streptophyta</taxon>
        <taxon>Embryophyta</taxon>
        <taxon>Tracheophyta</taxon>
        <taxon>Spermatophyta</taxon>
        <taxon>Magnoliopsida</taxon>
        <taxon>eudicotyledons</taxon>
        <taxon>Gunneridae</taxon>
        <taxon>Pentapetalae</taxon>
        <taxon>rosids</taxon>
        <taxon>malvids</taxon>
        <taxon>Malvales</taxon>
        <taxon>Malvaceae</taxon>
        <taxon>Malvoideae</taxon>
        <taxon>Gossypium</taxon>
    </lineage>
</organism>
<dbReference type="InterPro" id="IPR044974">
    <property type="entry name" value="Disease_R_plants"/>
</dbReference>
<dbReference type="InterPro" id="IPR056789">
    <property type="entry name" value="LRR_R13L1-DRL21"/>
</dbReference>
<dbReference type="STRING" id="3635.A0A1U8LPZ6"/>
<reference evidence="5" key="2">
    <citation type="submission" date="2025-08" db="UniProtKB">
        <authorList>
            <consortium name="RefSeq"/>
        </authorList>
    </citation>
    <scope>IDENTIFICATION</scope>
</reference>
<dbReference type="InterPro" id="IPR058922">
    <property type="entry name" value="WHD_DRP"/>
</dbReference>
<sequence>MTGFRKDEVVHLWIAEGFIHQPKGMKKVEDLGSEYFHELLSQSFFQQSSVSKSCYMTHDVINDLAQYVDEELYFRLEDKVNSNEQYNVFERARHSSFIRQKYDVLRKFEPFYKTKCLRTFLSFTCLCARSGKMPLPIGKLINLKKLSKFIVAKGNGPRITELKGLSHLQGQHSLFDLQNVAEIRDVRVANLKEKRGLDALVLKWSSAPNDIRNSR</sequence>
<keyword evidence="1" id="KW-0677">Repeat</keyword>
<dbReference type="Pfam" id="PF23559">
    <property type="entry name" value="WHD_DRP"/>
    <property type="match status" value="1"/>
</dbReference>
<gene>
    <name evidence="5" type="primary">LOC107929643</name>
</gene>
<reference evidence="4" key="1">
    <citation type="journal article" date="2020" name="Nat. Genet.">
        <title>Genomic diversifications of five Gossypium allopolyploid species and their impact on cotton improvement.</title>
        <authorList>
            <person name="Chen Z.J."/>
            <person name="Sreedasyam A."/>
            <person name="Ando A."/>
            <person name="Song Q."/>
            <person name="De Santiago L.M."/>
            <person name="Hulse-Kemp A.M."/>
            <person name="Ding M."/>
            <person name="Ye W."/>
            <person name="Kirkbride R.C."/>
            <person name="Jenkins J."/>
            <person name="Plott C."/>
            <person name="Lovell J."/>
            <person name="Lin Y.M."/>
            <person name="Vaughn R."/>
            <person name="Liu B."/>
            <person name="Simpson S."/>
            <person name="Scheffler B.E."/>
            <person name="Wen L."/>
            <person name="Saski C.A."/>
            <person name="Grover C.E."/>
            <person name="Hu G."/>
            <person name="Conover J.L."/>
            <person name="Carlson J.W."/>
            <person name="Shu S."/>
            <person name="Boston L.B."/>
            <person name="Williams M."/>
            <person name="Peterson D.G."/>
            <person name="McGee K."/>
            <person name="Jones D.C."/>
            <person name="Wendel J.F."/>
            <person name="Stelly D.M."/>
            <person name="Grimwood J."/>
            <person name="Schmutz J."/>
        </authorList>
    </citation>
    <scope>NUCLEOTIDE SEQUENCE [LARGE SCALE GENOMIC DNA]</scope>
    <source>
        <strain evidence="4">cv. TM-1</strain>
    </source>
</reference>
<dbReference type="PANTHER" id="PTHR23155:SF1221">
    <property type="entry name" value="OS11G0481150 PROTEIN"/>
    <property type="match status" value="1"/>
</dbReference>
<dbReference type="KEGG" id="ghi:107929643"/>
<keyword evidence="4" id="KW-1185">Reference proteome</keyword>
<protein>
    <submittedName>
        <fullName evidence="5">Disease resistance protein At3g14460</fullName>
    </submittedName>
</protein>
<dbReference type="PaxDb" id="3635-A0A1U8LPZ6"/>
<evidence type="ECO:0000313" key="5">
    <source>
        <dbReference type="RefSeq" id="XP_016716625.1"/>
    </source>
</evidence>
<dbReference type="GeneID" id="107929643"/>
<dbReference type="RefSeq" id="XP_016716625.1">
    <property type="nucleotide sequence ID" value="XM_016861136.1"/>
</dbReference>
<evidence type="ECO:0000259" key="3">
    <source>
        <dbReference type="Pfam" id="PF25019"/>
    </source>
</evidence>
<evidence type="ECO:0000259" key="2">
    <source>
        <dbReference type="Pfam" id="PF23559"/>
    </source>
</evidence>
<dbReference type="PANTHER" id="PTHR23155">
    <property type="entry name" value="DISEASE RESISTANCE PROTEIN RP"/>
    <property type="match status" value="1"/>
</dbReference>
<dbReference type="Pfam" id="PF25019">
    <property type="entry name" value="LRR_R13L1-DRL21"/>
    <property type="match status" value="1"/>
</dbReference>
<evidence type="ECO:0000256" key="1">
    <source>
        <dbReference type="ARBA" id="ARBA00022737"/>
    </source>
</evidence>
<accession>A0A1U8LPZ6</accession>
<evidence type="ECO:0000313" key="4">
    <source>
        <dbReference type="Proteomes" id="UP000818029"/>
    </source>
</evidence>